<dbReference type="OrthoDB" id="340681at2759"/>
<organism evidence="2 3">
    <name type="scientific">Chlorella vulgaris</name>
    <name type="common">Green alga</name>
    <dbReference type="NCBI Taxonomy" id="3077"/>
    <lineage>
        <taxon>Eukaryota</taxon>
        <taxon>Viridiplantae</taxon>
        <taxon>Chlorophyta</taxon>
        <taxon>core chlorophytes</taxon>
        <taxon>Trebouxiophyceae</taxon>
        <taxon>Chlorellales</taxon>
        <taxon>Chlorellaceae</taxon>
        <taxon>Chlorella clade</taxon>
        <taxon>Chlorella</taxon>
    </lineage>
</organism>
<gene>
    <name evidence="2" type="ORF">D9Q98_006377</name>
</gene>
<accession>A0A9D4TK41</accession>
<reference evidence="2" key="2">
    <citation type="submission" date="2020-11" db="EMBL/GenBank/DDBJ databases">
        <authorList>
            <person name="Cecchin M."/>
            <person name="Marcolungo L."/>
            <person name="Rossato M."/>
            <person name="Girolomoni L."/>
            <person name="Cosentino E."/>
            <person name="Cuine S."/>
            <person name="Li-Beisson Y."/>
            <person name="Delledonne M."/>
            <person name="Ballottari M."/>
        </authorList>
    </citation>
    <scope>NUCLEOTIDE SEQUENCE</scope>
    <source>
        <strain evidence="2">211/11P</strain>
        <tissue evidence="2">Whole cell</tissue>
    </source>
</reference>
<reference evidence="2" key="1">
    <citation type="journal article" date="2019" name="Plant J.">
        <title>Chlorella vulgaris genome assembly and annotation reveals the molecular basis for metabolic acclimation to high light conditions.</title>
        <authorList>
            <person name="Cecchin M."/>
            <person name="Marcolungo L."/>
            <person name="Rossato M."/>
            <person name="Girolomoni L."/>
            <person name="Cosentino E."/>
            <person name="Cuine S."/>
            <person name="Li-Beisson Y."/>
            <person name="Delledonne M."/>
            <person name="Ballottari M."/>
        </authorList>
    </citation>
    <scope>NUCLEOTIDE SEQUENCE</scope>
    <source>
        <strain evidence="2">211/11P</strain>
    </source>
</reference>
<dbReference type="Proteomes" id="UP001055712">
    <property type="component" value="Unassembled WGS sequence"/>
</dbReference>
<evidence type="ECO:0008006" key="4">
    <source>
        <dbReference type="Google" id="ProtNLM"/>
    </source>
</evidence>
<dbReference type="PANTHER" id="PTHR12069">
    <property type="entry name" value="DNA-DIRECTED RNA POLYMERASES III 80 KDA POLYPEPTIDE RNA POLYMERASE III SUBUNIT 5"/>
    <property type="match status" value="1"/>
</dbReference>
<keyword evidence="3" id="KW-1185">Reference proteome</keyword>
<dbReference type="GO" id="GO:0042797">
    <property type="term" value="P:tRNA transcription by RNA polymerase III"/>
    <property type="evidence" value="ECO:0007669"/>
    <property type="project" value="TreeGrafter"/>
</dbReference>
<dbReference type="GO" id="GO:0005666">
    <property type="term" value="C:RNA polymerase III complex"/>
    <property type="evidence" value="ECO:0007669"/>
    <property type="project" value="TreeGrafter"/>
</dbReference>
<evidence type="ECO:0000256" key="1">
    <source>
        <dbReference type="SAM" id="MobiDB-lite"/>
    </source>
</evidence>
<dbReference type="AlphaFoldDB" id="A0A9D4TK41"/>
<proteinExistence type="predicted"/>
<dbReference type="Pfam" id="PF04801">
    <property type="entry name" value="RPC5"/>
    <property type="match status" value="1"/>
</dbReference>
<protein>
    <recommendedName>
        <fullName evidence="4">DNA-directed RNA polymerase III subunit RPC5</fullName>
    </recommendedName>
</protein>
<dbReference type="InterPro" id="IPR006886">
    <property type="entry name" value="RNA_pol_III_Rpc5"/>
</dbReference>
<name>A0A9D4TK41_CHLVU</name>
<evidence type="ECO:0000313" key="3">
    <source>
        <dbReference type="Proteomes" id="UP001055712"/>
    </source>
</evidence>
<feature type="region of interest" description="Disordered" evidence="1">
    <location>
        <begin position="1"/>
        <end position="25"/>
    </location>
</feature>
<feature type="compositionally biased region" description="Polar residues" evidence="1">
    <location>
        <begin position="11"/>
        <end position="21"/>
    </location>
</feature>
<dbReference type="PANTHER" id="PTHR12069:SF0">
    <property type="entry name" value="DNA-DIRECTED RNA POLYMERASE III SUBUNIT RPC5"/>
    <property type="match status" value="1"/>
</dbReference>
<comment type="caution">
    <text evidence="2">The sequence shown here is derived from an EMBL/GenBank/DDBJ whole genome shotgun (WGS) entry which is preliminary data.</text>
</comment>
<feature type="region of interest" description="Disordered" evidence="1">
    <location>
        <begin position="281"/>
        <end position="305"/>
    </location>
</feature>
<sequence length="443" mass="47670">MAAPAGAVPMDTTTVQPTETQGGLPGVEDKIVRELDVYLVQSQGELGHGAQTYLLQFPLRPPWRPYHSEEPGLLNVALKSKVKKLQCEVPLDTRSRNYNTNVEPSKMITSVTLQSARLEQRTSFAAGFVEDDRLLLFPVDEALQLRPSLAHLDKDKELSAAAKKRQQAEEEDAKPAELMQLTVQVKRRETEQQMESRLRSYAHLAAQEEADPWVPLEYHGESSGLAATVWQKLATVEGKGDAPASLSRQQYLDAIIPGSLVQGGEETANWAAATGTAGADLGKPSAAADAVQRGGGGGDGQPAADAAVSEDLHAGIAKLARVMLKGTPVTSIELIRDMLARQPDPQLKGVAAGASDAALHAAVIATGEVTHLRKAFFLTRLGNTALDPLRDIVIELLKGQEQLRRSDIVEAAKQKGLSVSDTLYSKVVKELCTSRGSIWSLKS</sequence>
<evidence type="ECO:0000313" key="2">
    <source>
        <dbReference type="EMBL" id="KAI3427989.1"/>
    </source>
</evidence>
<dbReference type="EMBL" id="SIDB01000009">
    <property type="protein sequence ID" value="KAI3427989.1"/>
    <property type="molecule type" value="Genomic_DNA"/>
</dbReference>